<dbReference type="OrthoDB" id="7936679at2"/>
<organism evidence="2 3">
    <name type="scientific">Paenibacillus beijingensis</name>
    <dbReference type="NCBI Taxonomy" id="1126833"/>
    <lineage>
        <taxon>Bacteria</taxon>
        <taxon>Bacillati</taxon>
        <taxon>Bacillota</taxon>
        <taxon>Bacilli</taxon>
        <taxon>Bacillales</taxon>
        <taxon>Paenibacillaceae</taxon>
        <taxon>Paenibacillus</taxon>
    </lineage>
</organism>
<evidence type="ECO:0000259" key="1">
    <source>
        <dbReference type="Pfam" id="PF22422"/>
    </source>
</evidence>
<dbReference type="STRING" id="1126833.VN24_13100"/>
<name>A0A0D5NK81_9BACL</name>
<keyword evidence="3" id="KW-1185">Reference proteome</keyword>
<reference evidence="2 3" key="1">
    <citation type="journal article" date="2015" name="J. Biotechnol.">
        <title>Complete genome sequence of Paenibacillus beijingensis 7188(T) (=DSM 24997(T)), a novel rhizobacterium from jujube garden soil.</title>
        <authorList>
            <person name="Kwak Y."/>
            <person name="Shin J.H."/>
        </authorList>
    </citation>
    <scope>NUCLEOTIDE SEQUENCE [LARGE SCALE GENOMIC DNA]</scope>
    <source>
        <strain evidence="2 3">DSM 24997</strain>
    </source>
</reference>
<evidence type="ECO:0000313" key="3">
    <source>
        <dbReference type="Proteomes" id="UP000032633"/>
    </source>
</evidence>
<gene>
    <name evidence="2" type="ORF">VN24_13100</name>
</gene>
<sequence length="490" mass="55541">MTISFTTDNPLLNRKVEAAIQGLISNTRPLFGYREPVLIEGGIYAGIWLECGPLESTVYGMIRPDIARACHDIFFANQREDGYIPAVIFKDRCLEGQIQMVVPIAATAYETALKLEDEAFLERSYLACSRWDRWLGNHRNTRGTGLCELFCEWDSGHDNSPRLTGIPHACPEFNAAICNDSETLPYLAPDLSATVYGGRIALAAMANRLGRHQEASEWSRKAEHIRAAILKYCFDEDELFFYDLDNKNQFVRVKGDIITRILGEHVVDQEMFERIFHRHICNPERFWSPFPFPSIALDEPAFNHDFSSNAWSGASQALTALRAPRWMEHYGKPAHLNELMKRWVSAIVDDDGFKQQMNPWTGQFHESEGYSPTMCVLIEFISRLYGIRSRDGLLEWNCHMPAGTTCSHYSLSTVAGLAEMKRTREKTTILLNGTAEFEVSGSCRVVTDRWGEVDSITGTRLNAEQVSISWPDSTIIHLSVEPNETVKIQI</sequence>
<dbReference type="Gene3D" id="1.50.10.10">
    <property type="match status" value="1"/>
</dbReference>
<dbReference type="RefSeq" id="WP_045670767.1">
    <property type="nucleotide sequence ID" value="NZ_CP011058.1"/>
</dbReference>
<dbReference type="Pfam" id="PF22422">
    <property type="entry name" value="MGH1-like_GH"/>
    <property type="match status" value="1"/>
</dbReference>
<dbReference type="HOGENOM" id="CLU_034536_0_0_9"/>
<dbReference type="PATRIC" id="fig|1126833.4.peg.2856"/>
<dbReference type="GO" id="GO:0005975">
    <property type="term" value="P:carbohydrate metabolic process"/>
    <property type="evidence" value="ECO:0007669"/>
    <property type="project" value="InterPro"/>
</dbReference>
<feature type="domain" description="Mannosylglycerate hydrolase MGH1-like glycoside hydrolase" evidence="1">
    <location>
        <begin position="63"/>
        <end position="371"/>
    </location>
</feature>
<dbReference type="KEGG" id="pbj:VN24_13100"/>
<protein>
    <recommendedName>
        <fullName evidence="1">Mannosylglycerate hydrolase MGH1-like glycoside hydrolase domain-containing protein</fullName>
    </recommendedName>
</protein>
<proteinExistence type="predicted"/>
<dbReference type="InterPro" id="IPR054491">
    <property type="entry name" value="MGH1-like_GH"/>
</dbReference>
<dbReference type="InterPro" id="IPR008928">
    <property type="entry name" value="6-hairpin_glycosidase_sf"/>
</dbReference>
<dbReference type="AlphaFoldDB" id="A0A0D5NK81"/>
<dbReference type="InterPro" id="IPR012341">
    <property type="entry name" value="6hp_glycosidase-like_sf"/>
</dbReference>
<evidence type="ECO:0000313" key="2">
    <source>
        <dbReference type="EMBL" id="AJY75338.1"/>
    </source>
</evidence>
<accession>A0A0D5NK81</accession>
<dbReference type="EMBL" id="CP011058">
    <property type="protein sequence ID" value="AJY75338.1"/>
    <property type="molecule type" value="Genomic_DNA"/>
</dbReference>
<reference evidence="3" key="2">
    <citation type="submission" date="2015-03" db="EMBL/GenBank/DDBJ databases">
        <title>Genome sequence of Paenibacillus beijingensis strain DSM 24997T.</title>
        <authorList>
            <person name="Kwak Y."/>
            <person name="Shin J.-H."/>
        </authorList>
    </citation>
    <scope>NUCLEOTIDE SEQUENCE [LARGE SCALE GENOMIC DNA]</scope>
    <source>
        <strain evidence="3">DSM 24997</strain>
    </source>
</reference>
<dbReference type="SUPFAM" id="SSF48208">
    <property type="entry name" value="Six-hairpin glycosidases"/>
    <property type="match status" value="1"/>
</dbReference>
<dbReference type="Proteomes" id="UP000032633">
    <property type="component" value="Chromosome"/>
</dbReference>